<dbReference type="Pfam" id="PF00926">
    <property type="entry name" value="DHBP_synthase"/>
    <property type="match status" value="1"/>
</dbReference>
<dbReference type="GO" id="GO:0003935">
    <property type="term" value="F:GTP cyclohydrolase II activity"/>
    <property type="evidence" value="ECO:0007669"/>
    <property type="project" value="TreeGrafter"/>
</dbReference>
<evidence type="ECO:0000313" key="7">
    <source>
        <dbReference type="Proteomes" id="UP000635245"/>
    </source>
</evidence>
<reference evidence="6" key="1">
    <citation type="submission" date="2020-12" db="EMBL/GenBank/DDBJ databases">
        <title>Prauserella sp. ASG 168, a novel actinomycete isolated from cave rock.</title>
        <authorList>
            <person name="Suriyachadkun C."/>
        </authorList>
    </citation>
    <scope>NUCLEOTIDE SEQUENCE</scope>
    <source>
        <strain evidence="6">ASG 168</strain>
    </source>
</reference>
<dbReference type="InterPro" id="IPR000422">
    <property type="entry name" value="DHBP_synthase_RibB"/>
</dbReference>
<dbReference type="PANTHER" id="PTHR21327:SF18">
    <property type="entry name" value="3,4-DIHYDROXY-2-BUTANONE 4-PHOSPHATE SYNTHASE"/>
    <property type="match status" value="1"/>
</dbReference>
<dbReference type="AlphaFoldDB" id="A0A934QP07"/>
<evidence type="ECO:0000256" key="2">
    <source>
        <dbReference type="ARBA" id="ARBA00004904"/>
    </source>
</evidence>
<dbReference type="SUPFAM" id="SSF55821">
    <property type="entry name" value="YrdC/RibB"/>
    <property type="match status" value="1"/>
</dbReference>
<dbReference type="GO" id="GO:0046872">
    <property type="term" value="F:metal ion binding"/>
    <property type="evidence" value="ECO:0007669"/>
    <property type="project" value="UniProtKB-KW"/>
</dbReference>
<dbReference type="RefSeq" id="WP_200314860.1">
    <property type="nucleotide sequence ID" value="NZ_JAENJH010000001.1"/>
</dbReference>
<keyword evidence="7" id="KW-1185">Reference proteome</keyword>
<keyword evidence="5" id="KW-0479">Metal-binding</keyword>
<protein>
    <recommendedName>
        <fullName evidence="3">3,4-dihydroxy-2-butanone-4-phosphate synthase</fullName>
        <ecNumber evidence="3">4.1.99.12</ecNumber>
    </recommendedName>
</protein>
<name>A0A934QP07_9PSEU</name>
<evidence type="ECO:0000256" key="5">
    <source>
        <dbReference type="ARBA" id="ARBA00022723"/>
    </source>
</evidence>
<proteinExistence type="predicted"/>
<keyword evidence="4" id="KW-0686">Riboflavin biosynthesis</keyword>
<dbReference type="EC" id="4.1.99.12" evidence="3"/>
<gene>
    <name evidence="6" type="ORF">JHE00_04095</name>
</gene>
<comment type="caution">
    <text evidence="6">The sequence shown here is derived from an EMBL/GenBank/DDBJ whole genome shotgun (WGS) entry which is preliminary data.</text>
</comment>
<accession>A0A934QP07</accession>
<dbReference type="GO" id="GO:0005829">
    <property type="term" value="C:cytosol"/>
    <property type="evidence" value="ECO:0007669"/>
    <property type="project" value="TreeGrafter"/>
</dbReference>
<dbReference type="GO" id="GO:0008686">
    <property type="term" value="F:3,4-dihydroxy-2-butanone-4-phosphate synthase activity"/>
    <property type="evidence" value="ECO:0007669"/>
    <property type="project" value="UniProtKB-EC"/>
</dbReference>
<dbReference type="PANTHER" id="PTHR21327">
    <property type="entry name" value="GTP CYCLOHYDROLASE II-RELATED"/>
    <property type="match status" value="1"/>
</dbReference>
<dbReference type="InterPro" id="IPR017945">
    <property type="entry name" value="DHBP_synth_RibB-like_a/b_dom"/>
</dbReference>
<evidence type="ECO:0000256" key="1">
    <source>
        <dbReference type="ARBA" id="ARBA00002284"/>
    </source>
</evidence>
<dbReference type="GO" id="GO:0009231">
    <property type="term" value="P:riboflavin biosynthetic process"/>
    <property type="evidence" value="ECO:0007669"/>
    <property type="project" value="UniProtKB-KW"/>
</dbReference>
<comment type="pathway">
    <text evidence="2">Cofactor biosynthesis; riboflavin biosynthesis; 2-hydroxy-3-oxobutyl phosphate from D-ribulose 5-phosphate: step 1/1.</text>
</comment>
<evidence type="ECO:0000256" key="4">
    <source>
        <dbReference type="ARBA" id="ARBA00022619"/>
    </source>
</evidence>
<evidence type="ECO:0000256" key="3">
    <source>
        <dbReference type="ARBA" id="ARBA00012153"/>
    </source>
</evidence>
<comment type="function">
    <text evidence="1">Catalyzes the conversion of D-ribulose 5-phosphate to formate and 3,4-dihydroxy-2-butanone 4-phosphate.</text>
</comment>
<sequence>MTILHESTPDTGVIPDPVFHALRGGRPVLLVDDLGPHADCQLVFAARDASTELLALTVRHTSGFVVVALPEGEADRLRLAPMTYGRGDAPAYGVAVDAEDTGTGISATARARTIALLGEPGTSPDRFTRPGHVITYRAHDDGVLGRAAVWEAACDLVGLAGAGFAAAGACLVSERDPLRAARLPELAPWATGLGVPHLRASAVRAHRLAAHR</sequence>
<dbReference type="EMBL" id="JAENJH010000001">
    <property type="protein sequence ID" value="MBK1783497.1"/>
    <property type="molecule type" value="Genomic_DNA"/>
</dbReference>
<evidence type="ECO:0000313" key="6">
    <source>
        <dbReference type="EMBL" id="MBK1783497.1"/>
    </source>
</evidence>
<organism evidence="6 7">
    <name type="scientific">Prauserella cavernicola</name>
    <dbReference type="NCBI Taxonomy" id="2800127"/>
    <lineage>
        <taxon>Bacteria</taxon>
        <taxon>Bacillati</taxon>
        <taxon>Actinomycetota</taxon>
        <taxon>Actinomycetes</taxon>
        <taxon>Pseudonocardiales</taxon>
        <taxon>Pseudonocardiaceae</taxon>
        <taxon>Prauserella</taxon>
    </lineage>
</organism>
<dbReference type="Gene3D" id="3.90.870.10">
    <property type="entry name" value="DHBP synthase"/>
    <property type="match status" value="1"/>
</dbReference>
<dbReference type="Proteomes" id="UP000635245">
    <property type="component" value="Unassembled WGS sequence"/>
</dbReference>